<dbReference type="EMBL" id="BAUV01000001">
    <property type="protein sequence ID" value="GAE33229.1"/>
    <property type="molecule type" value="Genomic_DNA"/>
</dbReference>
<evidence type="ECO:0000256" key="3">
    <source>
        <dbReference type="ARBA" id="ARBA00022692"/>
    </source>
</evidence>
<dbReference type="RefSeq" id="WP_035661127.1">
    <property type="nucleotide sequence ID" value="NZ_BAUV01000001.1"/>
</dbReference>
<evidence type="ECO:0000256" key="6">
    <source>
        <dbReference type="RuleBase" id="RU363041"/>
    </source>
</evidence>
<evidence type="ECO:0000256" key="2">
    <source>
        <dbReference type="ARBA" id="ARBA00009142"/>
    </source>
</evidence>
<feature type="transmembrane region" description="Helical" evidence="6">
    <location>
        <begin position="193"/>
        <end position="214"/>
    </location>
</feature>
<keyword evidence="8" id="KW-1185">Reference proteome</keyword>
<feature type="transmembrane region" description="Helical" evidence="6">
    <location>
        <begin position="79"/>
        <end position="97"/>
    </location>
</feature>
<feature type="transmembrane region" description="Helical" evidence="6">
    <location>
        <begin position="47"/>
        <end position="67"/>
    </location>
</feature>
<name>W4QPF2_HALA3</name>
<evidence type="ECO:0000256" key="1">
    <source>
        <dbReference type="ARBA" id="ARBA00004141"/>
    </source>
</evidence>
<keyword evidence="4 6" id="KW-1133">Transmembrane helix</keyword>
<evidence type="ECO:0000313" key="7">
    <source>
        <dbReference type="EMBL" id="GAE33229.1"/>
    </source>
</evidence>
<evidence type="ECO:0000256" key="5">
    <source>
        <dbReference type="ARBA" id="ARBA00023136"/>
    </source>
</evidence>
<gene>
    <name evidence="7" type="ORF">JCM9157_220</name>
</gene>
<keyword evidence="6" id="KW-1003">Cell membrane</keyword>
<comment type="caution">
    <text evidence="7">The sequence shown here is derived from an EMBL/GenBank/DDBJ whole genome shotgun (WGS) entry which is preliminary data.</text>
</comment>
<dbReference type="InterPro" id="IPR002781">
    <property type="entry name" value="TM_pro_TauE-like"/>
</dbReference>
<feature type="transmembrane region" description="Helical" evidence="6">
    <location>
        <begin position="103"/>
        <end position="125"/>
    </location>
</feature>
<keyword evidence="5 6" id="KW-0472">Membrane</keyword>
<keyword evidence="3 6" id="KW-0812">Transmembrane</keyword>
<comment type="subcellular location">
    <subcellularLocation>
        <location evidence="6">Cell membrane</location>
        <topology evidence="6">Multi-pass membrane protein</topology>
    </subcellularLocation>
    <subcellularLocation>
        <location evidence="1">Membrane</location>
        <topology evidence="1">Multi-pass membrane protein</topology>
    </subcellularLocation>
</comment>
<protein>
    <recommendedName>
        <fullName evidence="6">Probable membrane transporter protein</fullName>
    </recommendedName>
</protein>
<dbReference type="OrthoDB" id="9780109at2"/>
<dbReference type="InterPro" id="IPR051598">
    <property type="entry name" value="TSUP/Inactive_protease-like"/>
</dbReference>
<reference evidence="7 8" key="1">
    <citation type="journal article" date="2014" name="Genome Announc.">
        <title>Draft Genome Sequences of Three Alkaliphilic Bacillus Strains, Bacillus wakoensis JCM 9140T, Bacillus akibai JCM 9157T, and Bacillus hemicellulosilyticus JCM 9152T.</title>
        <authorList>
            <person name="Yuki M."/>
            <person name="Oshima K."/>
            <person name="Suda W."/>
            <person name="Oshida Y."/>
            <person name="Kitamura K."/>
            <person name="Iida T."/>
            <person name="Hattori M."/>
            <person name="Ohkuma M."/>
        </authorList>
    </citation>
    <scope>NUCLEOTIDE SEQUENCE [LARGE SCALE GENOMIC DNA]</scope>
    <source>
        <strain evidence="7 8">JCM 9157</strain>
    </source>
</reference>
<evidence type="ECO:0000313" key="8">
    <source>
        <dbReference type="Proteomes" id="UP000018896"/>
    </source>
</evidence>
<dbReference type="Proteomes" id="UP000018896">
    <property type="component" value="Unassembled WGS sequence"/>
</dbReference>
<feature type="transmembrane region" description="Helical" evidence="6">
    <location>
        <begin position="249"/>
        <end position="266"/>
    </location>
</feature>
<dbReference type="AlphaFoldDB" id="W4QPF2"/>
<evidence type="ECO:0000256" key="4">
    <source>
        <dbReference type="ARBA" id="ARBA00022989"/>
    </source>
</evidence>
<dbReference type="STRING" id="1236973.JCM9157_220"/>
<dbReference type="eggNOG" id="COG0730">
    <property type="taxonomic scope" value="Bacteria"/>
</dbReference>
<dbReference type="PANTHER" id="PTHR43701">
    <property type="entry name" value="MEMBRANE TRANSPORTER PROTEIN MJ0441-RELATED"/>
    <property type="match status" value="1"/>
</dbReference>
<dbReference type="PANTHER" id="PTHR43701:SF2">
    <property type="entry name" value="MEMBRANE TRANSPORTER PROTEIN YJNA-RELATED"/>
    <property type="match status" value="1"/>
</dbReference>
<feature type="transmembrane region" description="Helical" evidence="6">
    <location>
        <begin position="7"/>
        <end position="35"/>
    </location>
</feature>
<organism evidence="7 8">
    <name type="scientific">Halalkalibacter akibai (strain ATCC 43226 / DSM 21942 / CIP 109018 / JCM 9157 / 1139)</name>
    <name type="common">Bacillus akibai</name>
    <dbReference type="NCBI Taxonomy" id="1236973"/>
    <lineage>
        <taxon>Bacteria</taxon>
        <taxon>Bacillati</taxon>
        <taxon>Bacillota</taxon>
        <taxon>Bacilli</taxon>
        <taxon>Bacillales</taxon>
        <taxon>Bacillaceae</taxon>
        <taxon>Halalkalibacter</taxon>
    </lineage>
</organism>
<feature type="transmembrane region" description="Helical" evidence="6">
    <location>
        <begin position="146"/>
        <end position="163"/>
    </location>
</feature>
<feature type="transmembrane region" description="Helical" evidence="6">
    <location>
        <begin position="220"/>
        <end position="240"/>
    </location>
</feature>
<dbReference type="Pfam" id="PF01925">
    <property type="entry name" value="TauE"/>
    <property type="match status" value="1"/>
</dbReference>
<sequence length="270" mass="29150">MVWIILALVGLIGGTIGSLMGLGGGIIVVPALLFLASYSILEITPQIAVGTSLVIMIGTGLSATIAYVKQKKVDYKSGLLFFCASGPGAVVGAWLNRLVDTEAFQLLFGVFILLMATVLFIRKYLKKRPYVKKRIEREYIDTEQNLYTYGYNILPALSVAFMVGMLSGLFGIGGGSLMVPAMVVLFHFPPHLAVATSMFMILLSAMVGSVSHMVLGNVNWLYVLALLPGAWLGGIAGAALNKRLTSEKLMIVFRLMLIVIALRLIYEGIV</sequence>
<dbReference type="GO" id="GO:0005886">
    <property type="term" value="C:plasma membrane"/>
    <property type="evidence" value="ECO:0007669"/>
    <property type="project" value="UniProtKB-SubCell"/>
</dbReference>
<proteinExistence type="inferred from homology"/>
<comment type="similarity">
    <text evidence="2 6">Belongs to the 4-toluene sulfonate uptake permease (TSUP) (TC 2.A.102) family.</text>
</comment>
<accession>W4QPF2</accession>